<proteinExistence type="predicted"/>
<organism evidence="1 2">
    <name type="scientific">Klebsiella quasipneumoniae subsp. quasipneumoniae</name>
    <dbReference type="NCBI Taxonomy" id="1667327"/>
    <lineage>
        <taxon>Bacteria</taxon>
        <taxon>Pseudomonadati</taxon>
        <taxon>Pseudomonadota</taxon>
        <taxon>Gammaproteobacteria</taxon>
        <taxon>Enterobacterales</taxon>
        <taxon>Enterobacteriaceae</taxon>
        <taxon>Klebsiella/Raoultella group</taxon>
        <taxon>Klebsiella</taxon>
        <taxon>Klebsiella pneumoniae complex</taxon>
    </lineage>
</organism>
<dbReference type="AlphaFoldDB" id="A0AAN1Y392"/>
<dbReference type="Pfam" id="PF16728">
    <property type="entry name" value="DUF5066"/>
    <property type="match status" value="1"/>
</dbReference>
<reference evidence="1" key="1">
    <citation type="submission" date="2022-07" db="EMBL/GenBank/DDBJ databases">
        <title>Complete genome sequence of carbapenem-resistant Klebsiella spp. in Japan.</title>
        <authorList>
            <person name="Maehana S."/>
            <person name="Suzuki M."/>
            <person name="Kitasato H."/>
        </authorList>
    </citation>
    <scope>NUCLEOTIDE SEQUENCE</scope>
    <source>
        <strain evidence="1">KAM644</strain>
    </source>
</reference>
<evidence type="ECO:0000313" key="2">
    <source>
        <dbReference type="Proteomes" id="UP001058353"/>
    </source>
</evidence>
<protein>
    <submittedName>
        <fullName evidence="1">DUF5066 domain-containing protein</fullName>
    </submittedName>
</protein>
<dbReference type="InterPro" id="IPR037883">
    <property type="entry name" value="Knr4/Smi1-like_sf"/>
</dbReference>
<name>A0AAN1Y392_9ENTR</name>
<dbReference type="EMBL" id="AP026407">
    <property type="protein sequence ID" value="BDO12196.1"/>
    <property type="molecule type" value="Genomic_DNA"/>
</dbReference>
<dbReference type="Gene3D" id="3.40.1580.30">
    <property type="entry name" value="Domain of unknown function (DUF5066)"/>
    <property type="match status" value="1"/>
</dbReference>
<dbReference type="SUPFAM" id="SSF160631">
    <property type="entry name" value="SMI1/KNR4-like"/>
    <property type="match status" value="1"/>
</dbReference>
<sequence>MMAFSLADLMDVVHKHNRNPTPKPMPVDEVDRLRVRKYRDPQNSETVALPESLKALLAYDCQLTSPYGQRVLESVLNAIDEHGVLLSDSLDEEAYYMNGLDMIGLDFEELMPVWNDDPRLPALIRLCHPGDQQVFIYVTERDEQGEYPVVRFEGKENELWLAESSLIEYLQGIFTGGKESHDEWQHQQALNESRDGALLELEYIHEDLYARLEGCPD</sequence>
<dbReference type="InterPro" id="IPR031990">
    <property type="entry name" value="DUF5066"/>
</dbReference>
<dbReference type="Proteomes" id="UP001058353">
    <property type="component" value="Chromosome"/>
</dbReference>
<gene>
    <name evidence="1" type="ORF">KAM644c_12620</name>
</gene>
<accession>A0AAN1Y392</accession>
<evidence type="ECO:0000313" key="1">
    <source>
        <dbReference type="EMBL" id="BDO12196.1"/>
    </source>
</evidence>